<dbReference type="PANTHER" id="PTHR46105">
    <property type="entry name" value="AGAP004733-PA"/>
    <property type="match status" value="1"/>
</dbReference>
<feature type="domain" description="BTB" evidence="2">
    <location>
        <begin position="77"/>
        <end position="158"/>
    </location>
</feature>
<dbReference type="InterPro" id="IPR011333">
    <property type="entry name" value="SKP1/BTB/POZ_sf"/>
</dbReference>
<dbReference type="Pfam" id="PF00651">
    <property type="entry name" value="BTB"/>
    <property type="match status" value="1"/>
</dbReference>
<evidence type="ECO:0000313" key="3">
    <source>
        <dbReference type="EMBL" id="CAJ0952410.1"/>
    </source>
</evidence>
<proteinExistence type="predicted"/>
<feature type="compositionally biased region" description="Pro residues" evidence="1">
    <location>
        <begin position="194"/>
        <end position="207"/>
    </location>
</feature>
<protein>
    <recommendedName>
        <fullName evidence="2">BTB domain-containing protein</fullName>
    </recommendedName>
</protein>
<keyword evidence="4" id="KW-1185">Reference proteome</keyword>
<dbReference type="Gene3D" id="3.30.710.10">
    <property type="entry name" value="Potassium Channel Kv1.1, Chain A"/>
    <property type="match status" value="1"/>
</dbReference>
<evidence type="ECO:0000259" key="2">
    <source>
        <dbReference type="SMART" id="SM00225"/>
    </source>
</evidence>
<gene>
    <name evidence="3" type="ORF">RIMI_LOCUS13861211</name>
</gene>
<organism evidence="3 4">
    <name type="scientific">Ranitomeya imitator</name>
    <name type="common">mimic poison frog</name>
    <dbReference type="NCBI Taxonomy" id="111125"/>
    <lineage>
        <taxon>Eukaryota</taxon>
        <taxon>Metazoa</taxon>
        <taxon>Chordata</taxon>
        <taxon>Craniata</taxon>
        <taxon>Vertebrata</taxon>
        <taxon>Euteleostomi</taxon>
        <taxon>Amphibia</taxon>
        <taxon>Batrachia</taxon>
        <taxon>Anura</taxon>
        <taxon>Neobatrachia</taxon>
        <taxon>Hyloidea</taxon>
        <taxon>Dendrobatidae</taxon>
        <taxon>Dendrobatinae</taxon>
        <taxon>Ranitomeya</taxon>
    </lineage>
</organism>
<evidence type="ECO:0000313" key="4">
    <source>
        <dbReference type="Proteomes" id="UP001176940"/>
    </source>
</evidence>
<feature type="region of interest" description="Disordered" evidence="1">
    <location>
        <begin position="187"/>
        <end position="214"/>
    </location>
</feature>
<dbReference type="SUPFAM" id="SSF54695">
    <property type="entry name" value="POZ domain"/>
    <property type="match status" value="1"/>
</dbReference>
<reference evidence="3" key="1">
    <citation type="submission" date="2023-07" db="EMBL/GenBank/DDBJ databases">
        <authorList>
            <person name="Stuckert A."/>
        </authorList>
    </citation>
    <scope>NUCLEOTIDE SEQUENCE</scope>
</reference>
<dbReference type="InterPro" id="IPR000210">
    <property type="entry name" value="BTB/POZ_dom"/>
</dbReference>
<name>A0ABN9LYZ1_9NEOB</name>
<dbReference type="PANTHER" id="PTHR46105:SF4">
    <property type="entry name" value="ZINC FINGER AND BTB DOMAIN-CONTAINING PROTEIN 7B"/>
    <property type="match status" value="1"/>
</dbReference>
<dbReference type="InterPro" id="IPR050457">
    <property type="entry name" value="ZnFinger_BTB_dom_contain"/>
</dbReference>
<evidence type="ECO:0000256" key="1">
    <source>
        <dbReference type="SAM" id="MobiDB-lite"/>
    </source>
</evidence>
<dbReference type="SMART" id="SM00225">
    <property type="entry name" value="BTB"/>
    <property type="match status" value="1"/>
</dbReference>
<dbReference type="Proteomes" id="UP001176940">
    <property type="component" value="Unassembled WGS sequence"/>
</dbReference>
<accession>A0ABN9LYZ1</accession>
<feature type="region of interest" description="Disordered" evidence="1">
    <location>
        <begin position="248"/>
        <end position="345"/>
    </location>
</feature>
<dbReference type="EMBL" id="CAUEEQ010034878">
    <property type="protein sequence ID" value="CAJ0952410.1"/>
    <property type="molecule type" value="Genomic_DNA"/>
</dbReference>
<sequence length="345" mass="38334">MLSYANRVKVCILSRKHMRYSTMVQKGSPYQPKGSPYWPALQELEGREPHRSLQNLSVVMASSEDELIGIPFPEHSSDLLSNLNEQRLRGSIGSSKTFRDVCQLDFLKPDALGALLDFAYTATLTISNSSMRDVLRAARLLEIPCVVDACMEILRCNGTSWEEMGGDTEDLEGFIRARQYLDFFGAQENGEDATPPPEVDSPPPPIHSMPQPQKPVQLIPRKHRRKFLQVNPSQRNQNGGPYLVEDESMERANSPAEAPSPSELVPSDGSYGRFTPDLGLGGQHIFVPPSPPEDLLSDEEPPEMMYPTSLDIDNPESLSVSPDGADKLVRKRRSQMPRSALCATK</sequence>
<comment type="caution">
    <text evidence="3">The sequence shown here is derived from an EMBL/GenBank/DDBJ whole genome shotgun (WGS) entry which is preliminary data.</text>
</comment>